<dbReference type="Gene3D" id="1.10.1760.20">
    <property type="match status" value="1"/>
</dbReference>
<dbReference type="AlphaFoldDB" id="A0A1T4LWV5"/>
<gene>
    <name evidence="2" type="ORF">SAMN02745116_00844</name>
</gene>
<evidence type="ECO:0000313" key="3">
    <source>
        <dbReference type="Proteomes" id="UP000190328"/>
    </source>
</evidence>
<proteinExistence type="predicted"/>
<feature type="transmembrane region" description="Helical" evidence="1">
    <location>
        <begin position="12"/>
        <end position="32"/>
    </location>
</feature>
<dbReference type="EMBL" id="FUXI01000007">
    <property type="protein sequence ID" value="SJZ59229.1"/>
    <property type="molecule type" value="Genomic_DNA"/>
</dbReference>
<feature type="transmembrane region" description="Helical" evidence="1">
    <location>
        <begin position="151"/>
        <end position="178"/>
    </location>
</feature>
<reference evidence="2 3" key="1">
    <citation type="submission" date="2017-02" db="EMBL/GenBank/DDBJ databases">
        <authorList>
            <person name="Peterson S.W."/>
        </authorList>
    </citation>
    <scope>NUCLEOTIDE SEQUENCE [LARGE SCALE GENOMIC DNA]</scope>
    <source>
        <strain evidence="2 3">ATCC BAA-1030</strain>
    </source>
</reference>
<keyword evidence="3" id="KW-1185">Reference proteome</keyword>
<accession>A0A1T4LWV5</accession>
<dbReference type="RefSeq" id="WP_234984620.1">
    <property type="nucleotide sequence ID" value="NZ_FUXI01000007.1"/>
</dbReference>
<feature type="transmembrane region" description="Helical" evidence="1">
    <location>
        <begin position="76"/>
        <end position="94"/>
    </location>
</feature>
<sequence>MKMKQGIKYDFSLLALLLIPVGVSLSVVGYQLSSLLKLPVFIDLIGTVMVGMIAGPWVGMITGLLGNVVNGTLNPIAIPFGFVAMCVGFSTGYFSKWKMYTNIVGILISGALGAIIAAMSSAVVTVFLFGGVTGSGTDLLTAAFLTTGKQIWEAVFTTNIISGIINTTINMTIALIIIKRIPERFLVKLNYGFPYLSKKSREQEKSRHE</sequence>
<feature type="transmembrane region" description="Helical" evidence="1">
    <location>
        <begin position="44"/>
        <end position="64"/>
    </location>
</feature>
<organism evidence="2 3">
    <name type="scientific">Pilibacter termitis</name>
    <dbReference type="NCBI Taxonomy" id="263852"/>
    <lineage>
        <taxon>Bacteria</taxon>
        <taxon>Bacillati</taxon>
        <taxon>Bacillota</taxon>
        <taxon>Bacilli</taxon>
        <taxon>Lactobacillales</taxon>
        <taxon>Enterococcaceae</taxon>
        <taxon>Pilibacter</taxon>
    </lineage>
</organism>
<keyword evidence="1" id="KW-0472">Membrane</keyword>
<evidence type="ECO:0000313" key="2">
    <source>
        <dbReference type="EMBL" id="SJZ59229.1"/>
    </source>
</evidence>
<name>A0A1T4LWV5_9ENTE</name>
<protein>
    <submittedName>
        <fullName evidence="2">Energy-coupling factor transport system substrate-specific component</fullName>
    </submittedName>
</protein>
<feature type="transmembrane region" description="Helical" evidence="1">
    <location>
        <begin position="106"/>
        <end position="131"/>
    </location>
</feature>
<dbReference type="Proteomes" id="UP000190328">
    <property type="component" value="Unassembled WGS sequence"/>
</dbReference>
<keyword evidence="1" id="KW-0812">Transmembrane</keyword>
<keyword evidence="1" id="KW-1133">Transmembrane helix</keyword>
<dbReference type="STRING" id="263852.SAMN02745116_00844"/>
<evidence type="ECO:0000256" key="1">
    <source>
        <dbReference type="SAM" id="Phobius"/>
    </source>
</evidence>